<dbReference type="EMBL" id="JAPTMU010000013">
    <property type="protein sequence ID" value="KAJ4932795.1"/>
    <property type="molecule type" value="Genomic_DNA"/>
</dbReference>
<evidence type="ECO:0000313" key="3">
    <source>
        <dbReference type="Proteomes" id="UP001219934"/>
    </source>
</evidence>
<feature type="compositionally biased region" description="Basic and acidic residues" evidence="1">
    <location>
        <begin position="1"/>
        <end position="12"/>
    </location>
</feature>
<evidence type="ECO:0000313" key="2">
    <source>
        <dbReference type="EMBL" id="KAJ4932795.1"/>
    </source>
</evidence>
<feature type="region of interest" description="Disordered" evidence="1">
    <location>
        <begin position="1"/>
        <end position="23"/>
    </location>
</feature>
<name>A0AAD6AVF0_9TELE</name>
<organism evidence="2 3">
    <name type="scientific">Pogonophryne albipinna</name>
    <dbReference type="NCBI Taxonomy" id="1090488"/>
    <lineage>
        <taxon>Eukaryota</taxon>
        <taxon>Metazoa</taxon>
        <taxon>Chordata</taxon>
        <taxon>Craniata</taxon>
        <taxon>Vertebrata</taxon>
        <taxon>Euteleostomi</taxon>
        <taxon>Actinopterygii</taxon>
        <taxon>Neopterygii</taxon>
        <taxon>Teleostei</taxon>
        <taxon>Neoteleostei</taxon>
        <taxon>Acanthomorphata</taxon>
        <taxon>Eupercaria</taxon>
        <taxon>Perciformes</taxon>
        <taxon>Notothenioidei</taxon>
        <taxon>Pogonophryne</taxon>
    </lineage>
</organism>
<proteinExistence type="predicted"/>
<evidence type="ECO:0000256" key="1">
    <source>
        <dbReference type="SAM" id="MobiDB-lite"/>
    </source>
</evidence>
<keyword evidence="3" id="KW-1185">Reference proteome</keyword>
<sequence length="74" mass="8277">MSMEGRRWEPGMDTHPPTGHSVSPAQYELTTSWQHSDNTIFSVWFESQGKALSGALALHTEGTQCKAAQWSHYV</sequence>
<reference evidence="2" key="1">
    <citation type="submission" date="2022-11" db="EMBL/GenBank/DDBJ databases">
        <title>Chromosome-level genome of Pogonophryne albipinna.</title>
        <authorList>
            <person name="Jo E."/>
        </authorList>
    </citation>
    <scope>NUCLEOTIDE SEQUENCE</scope>
    <source>
        <strain evidence="2">SGF0006</strain>
        <tissue evidence="2">Muscle</tissue>
    </source>
</reference>
<accession>A0AAD6AVF0</accession>
<protein>
    <submittedName>
        <fullName evidence="2">Uncharacterized protein</fullName>
    </submittedName>
</protein>
<gene>
    <name evidence="2" type="ORF">JOQ06_029638</name>
</gene>
<dbReference type="AlphaFoldDB" id="A0AAD6AVF0"/>
<dbReference type="Proteomes" id="UP001219934">
    <property type="component" value="Unassembled WGS sequence"/>
</dbReference>
<comment type="caution">
    <text evidence="2">The sequence shown here is derived from an EMBL/GenBank/DDBJ whole genome shotgun (WGS) entry which is preliminary data.</text>
</comment>